<dbReference type="EMBL" id="LR798350">
    <property type="protein sequence ID" value="CAB5225728.1"/>
    <property type="molecule type" value="Genomic_DNA"/>
</dbReference>
<gene>
    <name evidence="2" type="ORF">UFOVP1503_3</name>
    <name evidence="3" type="ORF">UFOVP1505_2</name>
    <name evidence="1" type="ORF">UFOVP979_12</name>
</gene>
<evidence type="ECO:0000313" key="3">
    <source>
        <dbReference type="EMBL" id="CAB5225728.1"/>
    </source>
</evidence>
<organism evidence="2">
    <name type="scientific">uncultured Caudovirales phage</name>
    <dbReference type="NCBI Taxonomy" id="2100421"/>
    <lineage>
        <taxon>Viruses</taxon>
        <taxon>Duplodnaviria</taxon>
        <taxon>Heunggongvirae</taxon>
        <taxon>Uroviricota</taxon>
        <taxon>Caudoviricetes</taxon>
        <taxon>Peduoviridae</taxon>
        <taxon>Maltschvirus</taxon>
        <taxon>Maltschvirus maltsch</taxon>
    </lineage>
</organism>
<sequence length="429" mass="46185">MAGVAVAGSGNYELFVDTGFLQNAFILDDAVAGVLDNTQYVLDGTTNFAAILDGCVNVRVKRGRQDIGDQFGAGTMSFTLSDTSGIFNPFDEQSPYWDSTTQQPGLAPMRKVELVRYDSLNVPQFIFRGYVINYNYDFVLGGIDLVTVFCGDDLYLLSQTVLDEFNVSEQLTSERLTAVLDLPEVAFPALARNISTGTQTLGGAAAFTVDQGTNALAYCIQINEAEQGRLFMSNAGLLNFQPRIGNTLSGSVADFHDDGTNLPYNELGISFEADQVVNRAVVQILGSNNPQVADDAASQATYFIQTTSITNSLLHSDAAAEALAIYLLDGEPQARYTSVGTAFNMLTNPQREALAALDIGNTITVEKTFTSGAGTTELAQELAIEGIEHTLEIRTGHKIMLFTSPTTIVYELLLDDALYGIIDADNVLG</sequence>
<dbReference type="EMBL" id="LR797451">
    <property type="protein sequence ID" value="CAB4217007.1"/>
    <property type="molecule type" value="Genomic_DNA"/>
</dbReference>
<name>A0A6J5SR76_9CAUD</name>
<proteinExistence type="predicted"/>
<dbReference type="EMBL" id="LR796929">
    <property type="protein sequence ID" value="CAB4175921.1"/>
    <property type="molecule type" value="Genomic_DNA"/>
</dbReference>
<protein>
    <submittedName>
        <fullName evidence="2">Uncharacterized protein</fullName>
    </submittedName>
</protein>
<accession>A0A6J5SR76</accession>
<evidence type="ECO:0000313" key="1">
    <source>
        <dbReference type="EMBL" id="CAB4175921.1"/>
    </source>
</evidence>
<evidence type="ECO:0000313" key="2">
    <source>
        <dbReference type="EMBL" id="CAB4217007.1"/>
    </source>
</evidence>
<reference evidence="2" key="1">
    <citation type="submission" date="2020-05" db="EMBL/GenBank/DDBJ databases">
        <authorList>
            <person name="Chiriac C."/>
            <person name="Salcher M."/>
            <person name="Ghai R."/>
            <person name="Kavagutti S V."/>
        </authorList>
    </citation>
    <scope>NUCLEOTIDE SEQUENCE</scope>
</reference>